<keyword evidence="3" id="KW-1185">Reference proteome</keyword>
<accession>A0AAX6G472</accession>
<evidence type="ECO:0000313" key="2">
    <source>
        <dbReference type="EMBL" id="KAJ6823267.1"/>
    </source>
</evidence>
<reference evidence="2" key="1">
    <citation type="journal article" date="2023" name="GigaByte">
        <title>Genome assembly of the bearded iris, Iris pallida Lam.</title>
        <authorList>
            <person name="Bruccoleri R.E."/>
            <person name="Oakeley E.J."/>
            <person name="Faust A.M.E."/>
            <person name="Altorfer M."/>
            <person name="Dessus-Babus S."/>
            <person name="Burckhardt D."/>
            <person name="Oertli M."/>
            <person name="Naumann U."/>
            <person name="Petersen F."/>
            <person name="Wong J."/>
        </authorList>
    </citation>
    <scope>NUCLEOTIDE SEQUENCE</scope>
    <source>
        <strain evidence="2">GSM-AAB239-AS_SAM_17_03QT</strain>
    </source>
</reference>
<organism evidence="2 3">
    <name type="scientific">Iris pallida</name>
    <name type="common">Sweet iris</name>
    <dbReference type="NCBI Taxonomy" id="29817"/>
    <lineage>
        <taxon>Eukaryota</taxon>
        <taxon>Viridiplantae</taxon>
        <taxon>Streptophyta</taxon>
        <taxon>Embryophyta</taxon>
        <taxon>Tracheophyta</taxon>
        <taxon>Spermatophyta</taxon>
        <taxon>Magnoliopsida</taxon>
        <taxon>Liliopsida</taxon>
        <taxon>Asparagales</taxon>
        <taxon>Iridaceae</taxon>
        <taxon>Iridoideae</taxon>
        <taxon>Irideae</taxon>
        <taxon>Iris</taxon>
    </lineage>
</organism>
<feature type="region of interest" description="Disordered" evidence="1">
    <location>
        <begin position="1"/>
        <end position="51"/>
    </location>
</feature>
<dbReference type="AlphaFoldDB" id="A0AAX6G472"/>
<sequence>MADMPVAASGCSDGDGGWPAPWGTTVVRTARSRARGDGRSSHEGSGPEVSGCRRCRVGRRGFLLRRRSLAKAAATVEPPAKQRRMVCSVAAKSFHLKTPDGGCLVVILRMGFQTSQGKLMRTISFSTKRVTTNSWQSGLFILFLAIITAGYELKKHAMVSSARSHLEYPLLERSFKKLLVCPMMGI</sequence>
<protein>
    <submittedName>
        <fullName evidence="2">Manganese-transporting ATPase PDR2</fullName>
    </submittedName>
</protein>
<name>A0AAX6G472_IRIPA</name>
<dbReference type="Proteomes" id="UP001140949">
    <property type="component" value="Unassembled WGS sequence"/>
</dbReference>
<proteinExistence type="predicted"/>
<dbReference type="EMBL" id="JANAVB010023200">
    <property type="protein sequence ID" value="KAJ6823267.1"/>
    <property type="molecule type" value="Genomic_DNA"/>
</dbReference>
<comment type="caution">
    <text evidence="2">The sequence shown here is derived from an EMBL/GenBank/DDBJ whole genome shotgun (WGS) entry which is preliminary data.</text>
</comment>
<evidence type="ECO:0000256" key="1">
    <source>
        <dbReference type="SAM" id="MobiDB-lite"/>
    </source>
</evidence>
<gene>
    <name evidence="2" type="ORF">M6B38_384330</name>
</gene>
<reference evidence="2" key="2">
    <citation type="submission" date="2023-04" db="EMBL/GenBank/DDBJ databases">
        <authorList>
            <person name="Bruccoleri R.E."/>
            <person name="Oakeley E.J."/>
            <person name="Faust A.-M."/>
            <person name="Dessus-Babus S."/>
            <person name="Altorfer M."/>
            <person name="Burckhardt D."/>
            <person name="Oertli M."/>
            <person name="Naumann U."/>
            <person name="Petersen F."/>
            <person name="Wong J."/>
        </authorList>
    </citation>
    <scope>NUCLEOTIDE SEQUENCE</scope>
    <source>
        <strain evidence="2">GSM-AAB239-AS_SAM_17_03QT</strain>
        <tissue evidence="2">Leaf</tissue>
    </source>
</reference>
<evidence type="ECO:0000313" key="3">
    <source>
        <dbReference type="Proteomes" id="UP001140949"/>
    </source>
</evidence>